<evidence type="ECO:0000256" key="2">
    <source>
        <dbReference type="ARBA" id="ARBA00012729"/>
    </source>
</evidence>
<dbReference type="PANTHER" id="PTHR11177:SF317">
    <property type="entry name" value="CHITINASE 12-RELATED"/>
    <property type="match status" value="1"/>
</dbReference>
<evidence type="ECO:0000313" key="6">
    <source>
        <dbReference type="Proteomes" id="UP000223913"/>
    </source>
</evidence>
<organism evidence="5 6">
    <name type="scientific">Flavilitoribacter nigricans (strain ATCC 23147 / DSM 23189 / NBRC 102662 / NCIMB 1420 / SS-2)</name>
    <name type="common">Lewinella nigricans</name>
    <dbReference type="NCBI Taxonomy" id="1122177"/>
    <lineage>
        <taxon>Bacteria</taxon>
        <taxon>Pseudomonadati</taxon>
        <taxon>Bacteroidota</taxon>
        <taxon>Saprospiria</taxon>
        <taxon>Saprospirales</taxon>
        <taxon>Lewinellaceae</taxon>
        <taxon>Flavilitoribacter</taxon>
    </lineage>
</organism>
<proteinExistence type="predicted"/>
<sequence>MFFTNYQFRLFSVLPLALLGFFLLKNGPDKKTEDFAVIAYYAGNGQDLDKYEWNRITHVIYSFCHLKGQELAVDNAKDSITIRNLVALKKQYKHLKVLLSLGGWGGCKTCSPVFATDEGREVFARSVKKLTKTYRTDGLDLDWEYPGIEGVPGHPFMAEDKQNFTMLVEQLRRKLGKKAILSFAAGGFEKYFEHSIEWDKVMPLVDYVNLMSYDLVGGYSKVTGHHTPLYSNPDQTGSGDYGVQYLIDLGVPSEKIIIGAAFYGRSWSGVKNVNNGLYQSGTFKSFIPHHRFDQALTAEQGFVFYRDPVSKAPYAYSAKLNEFATFDDEVSIRLKTKYAMDKKLGGIMFWQLTDDRTDGGLLRAISEGMDQN</sequence>
<dbReference type="GO" id="GO:0008061">
    <property type="term" value="F:chitin binding"/>
    <property type="evidence" value="ECO:0007669"/>
    <property type="project" value="InterPro"/>
</dbReference>
<dbReference type="InterPro" id="IPR001223">
    <property type="entry name" value="Glyco_hydro18_cat"/>
</dbReference>
<reference evidence="5 6" key="1">
    <citation type="submission" date="2017-10" db="EMBL/GenBank/DDBJ databases">
        <title>The draft genome sequence of Lewinella nigricans NBRC 102662.</title>
        <authorList>
            <person name="Wang K."/>
        </authorList>
    </citation>
    <scope>NUCLEOTIDE SEQUENCE [LARGE SCALE GENOMIC DNA]</scope>
    <source>
        <strain evidence="5 6">NBRC 102662</strain>
    </source>
</reference>
<evidence type="ECO:0000259" key="4">
    <source>
        <dbReference type="PROSITE" id="PS51910"/>
    </source>
</evidence>
<feature type="domain" description="GH18" evidence="4">
    <location>
        <begin position="35"/>
        <end position="372"/>
    </location>
</feature>
<dbReference type="InterPro" id="IPR050314">
    <property type="entry name" value="Glycosyl_Hydrlase_18"/>
</dbReference>
<name>A0A2D0N550_FLAN2</name>
<keyword evidence="3" id="KW-0119">Carbohydrate metabolism</keyword>
<evidence type="ECO:0000313" key="5">
    <source>
        <dbReference type="EMBL" id="PHN03510.1"/>
    </source>
</evidence>
<dbReference type="EMBL" id="PDUD01000031">
    <property type="protein sequence ID" value="PHN03510.1"/>
    <property type="molecule type" value="Genomic_DNA"/>
</dbReference>
<evidence type="ECO:0000256" key="3">
    <source>
        <dbReference type="ARBA" id="ARBA00023024"/>
    </source>
</evidence>
<dbReference type="AlphaFoldDB" id="A0A2D0N550"/>
<accession>A0A2D0N550</accession>
<protein>
    <recommendedName>
        <fullName evidence="2">chitinase</fullName>
        <ecNumber evidence="2">3.2.1.14</ecNumber>
    </recommendedName>
</protein>
<dbReference type="Gene3D" id="3.10.50.10">
    <property type="match status" value="1"/>
</dbReference>
<dbReference type="Proteomes" id="UP000223913">
    <property type="component" value="Unassembled WGS sequence"/>
</dbReference>
<dbReference type="SUPFAM" id="SSF54556">
    <property type="entry name" value="Chitinase insertion domain"/>
    <property type="match status" value="1"/>
</dbReference>
<evidence type="ECO:0000256" key="1">
    <source>
        <dbReference type="ARBA" id="ARBA00000822"/>
    </source>
</evidence>
<dbReference type="InterPro" id="IPR017853">
    <property type="entry name" value="GH"/>
</dbReference>
<dbReference type="GO" id="GO:0006032">
    <property type="term" value="P:chitin catabolic process"/>
    <property type="evidence" value="ECO:0007669"/>
    <property type="project" value="UniProtKB-KW"/>
</dbReference>
<dbReference type="InterPro" id="IPR011583">
    <property type="entry name" value="Chitinase_II/V-like_cat"/>
</dbReference>
<keyword evidence="5" id="KW-0378">Hydrolase</keyword>
<dbReference type="CDD" id="cd06548">
    <property type="entry name" value="GH18_chitinase"/>
    <property type="match status" value="1"/>
</dbReference>
<gene>
    <name evidence="5" type="ORF">CRP01_26280</name>
</gene>
<comment type="catalytic activity">
    <reaction evidence="1">
        <text>Random endo-hydrolysis of N-acetyl-beta-D-glucosaminide (1-&gt;4)-beta-linkages in chitin and chitodextrins.</text>
        <dbReference type="EC" id="3.2.1.14"/>
    </reaction>
</comment>
<dbReference type="InterPro" id="IPR029070">
    <property type="entry name" value="Chitinase_insertion_sf"/>
</dbReference>
<dbReference type="Pfam" id="PF00704">
    <property type="entry name" value="Glyco_hydro_18"/>
    <property type="match status" value="1"/>
</dbReference>
<dbReference type="SUPFAM" id="SSF51445">
    <property type="entry name" value="(Trans)glycosidases"/>
    <property type="match status" value="1"/>
</dbReference>
<dbReference type="Gene3D" id="3.20.20.80">
    <property type="entry name" value="Glycosidases"/>
    <property type="match status" value="1"/>
</dbReference>
<keyword evidence="3" id="KW-0146">Chitin degradation</keyword>
<comment type="caution">
    <text evidence="5">The sequence shown here is derived from an EMBL/GenBank/DDBJ whole genome shotgun (WGS) entry which is preliminary data.</text>
</comment>
<dbReference type="RefSeq" id="WP_099153092.1">
    <property type="nucleotide sequence ID" value="NZ_PDUD01000031.1"/>
</dbReference>
<dbReference type="GO" id="GO:0005975">
    <property type="term" value="P:carbohydrate metabolic process"/>
    <property type="evidence" value="ECO:0007669"/>
    <property type="project" value="InterPro"/>
</dbReference>
<keyword evidence="6" id="KW-1185">Reference proteome</keyword>
<dbReference type="PANTHER" id="PTHR11177">
    <property type="entry name" value="CHITINASE"/>
    <property type="match status" value="1"/>
</dbReference>
<dbReference type="SMART" id="SM00636">
    <property type="entry name" value="Glyco_18"/>
    <property type="match status" value="1"/>
</dbReference>
<keyword evidence="3" id="KW-0624">Polysaccharide degradation</keyword>
<dbReference type="OrthoDB" id="9775889at2"/>
<dbReference type="EC" id="3.2.1.14" evidence="2"/>
<dbReference type="GO" id="GO:0008843">
    <property type="term" value="F:endochitinase activity"/>
    <property type="evidence" value="ECO:0007669"/>
    <property type="project" value="UniProtKB-EC"/>
</dbReference>
<dbReference type="PROSITE" id="PS51910">
    <property type="entry name" value="GH18_2"/>
    <property type="match status" value="1"/>
</dbReference>